<keyword evidence="5" id="KW-1185">Reference proteome</keyword>
<dbReference type="FunFam" id="3.40.50.720:FF:000084">
    <property type="entry name" value="Short-chain dehydrogenase reductase"/>
    <property type="match status" value="1"/>
</dbReference>
<dbReference type="EMBL" id="JACHDP010000001">
    <property type="protein sequence ID" value="MBB5480981.1"/>
    <property type="molecule type" value="Genomic_DNA"/>
</dbReference>
<feature type="domain" description="Ketoreductase" evidence="3">
    <location>
        <begin position="6"/>
        <end position="182"/>
    </location>
</feature>
<dbReference type="InterPro" id="IPR057326">
    <property type="entry name" value="KR_dom"/>
</dbReference>
<dbReference type="PANTHER" id="PTHR42760">
    <property type="entry name" value="SHORT-CHAIN DEHYDROGENASES/REDUCTASES FAMILY MEMBER"/>
    <property type="match status" value="1"/>
</dbReference>
<dbReference type="AlphaFoldDB" id="A0A840WDA2"/>
<sequence length="246" mass="25631">MRLKGKNAVITGGNRGLGRAIARHFLAEGATVTCASRTGKGWEELHRDAPDRSFHVPVEVSDPASVEQLVATAAERMGGIDVLVANAAVRHDGRVERLAPEAWTETLTVSLTGVFLCTRAVVPVMAGNGGGCIINISSGLATRVAVGTAAYSAAKAGVESLTRTSAIELGPKGIKVNCISPGLIDSGMSEALRPNVALWEMYTKRIAMGRAGHEDEVASAAVFLASDESSYVNGHVLEVNGGLLWA</sequence>
<dbReference type="SUPFAM" id="SSF51735">
    <property type="entry name" value="NAD(P)-binding Rossmann-fold domains"/>
    <property type="match status" value="1"/>
</dbReference>
<dbReference type="SMART" id="SM00822">
    <property type="entry name" value="PKS_KR"/>
    <property type="match status" value="1"/>
</dbReference>
<gene>
    <name evidence="4" type="ORF">HNR20_005486</name>
</gene>
<dbReference type="PRINTS" id="PR00081">
    <property type="entry name" value="GDHRDH"/>
</dbReference>
<evidence type="ECO:0000259" key="3">
    <source>
        <dbReference type="SMART" id="SM00822"/>
    </source>
</evidence>
<dbReference type="PANTHER" id="PTHR42760:SF40">
    <property type="entry name" value="3-OXOACYL-[ACYL-CARRIER-PROTEIN] REDUCTASE, CHLOROPLASTIC"/>
    <property type="match status" value="1"/>
</dbReference>
<reference evidence="4 5" key="1">
    <citation type="submission" date="2020-08" db="EMBL/GenBank/DDBJ databases">
        <title>Sequencing the genomes of 1000 actinobacteria strains.</title>
        <authorList>
            <person name="Klenk H.-P."/>
        </authorList>
    </citation>
    <scope>NUCLEOTIDE SEQUENCE [LARGE SCALE GENOMIC DNA]</scope>
    <source>
        <strain evidence="4 5">DSM 103125</strain>
    </source>
</reference>
<accession>A0A840WDA2</accession>
<dbReference type="PRINTS" id="PR00080">
    <property type="entry name" value="SDRFAMILY"/>
</dbReference>
<comment type="caution">
    <text evidence="4">The sequence shown here is derived from an EMBL/GenBank/DDBJ whole genome shotgun (WGS) entry which is preliminary data.</text>
</comment>
<dbReference type="EC" id="1.1.1.100" evidence="4"/>
<dbReference type="Gene3D" id="3.40.50.720">
    <property type="entry name" value="NAD(P)-binding Rossmann-like Domain"/>
    <property type="match status" value="1"/>
</dbReference>
<proteinExistence type="inferred from homology"/>
<dbReference type="RefSeq" id="WP_184185712.1">
    <property type="nucleotide sequence ID" value="NZ_BMNF01000004.1"/>
</dbReference>
<protein>
    <submittedName>
        <fullName evidence="4">3-oxoacyl-[acyl-carrier protein] reductase</fullName>
        <ecNumber evidence="4">1.1.1.100</ecNumber>
    </submittedName>
</protein>
<dbReference type="Pfam" id="PF13561">
    <property type="entry name" value="adh_short_C2"/>
    <property type="match status" value="1"/>
</dbReference>
<comment type="similarity">
    <text evidence="1">Belongs to the short-chain dehydrogenases/reductases (SDR) family.</text>
</comment>
<dbReference type="InterPro" id="IPR036291">
    <property type="entry name" value="NAD(P)-bd_dom_sf"/>
</dbReference>
<evidence type="ECO:0000313" key="4">
    <source>
        <dbReference type="EMBL" id="MBB5480981.1"/>
    </source>
</evidence>
<evidence type="ECO:0000256" key="1">
    <source>
        <dbReference type="ARBA" id="ARBA00006484"/>
    </source>
</evidence>
<dbReference type="Proteomes" id="UP000586947">
    <property type="component" value="Unassembled WGS sequence"/>
</dbReference>
<dbReference type="GO" id="GO:0030497">
    <property type="term" value="P:fatty acid elongation"/>
    <property type="evidence" value="ECO:0007669"/>
    <property type="project" value="TreeGrafter"/>
</dbReference>
<organism evidence="4 5">
    <name type="scientific">Micromonospora parathelypteridis</name>
    <dbReference type="NCBI Taxonomy" id="1839617"/>
    <lineage>
        <taxon>Bacteria</taxon>
        <taxon>Bacillati</taxon>
        <taxon>Actinomycetota</taxon>
        <taxon>Actinomycetes</taxon>
        <taxon>Micromonosporales</taxon>
        <taxon>Micromonosporaceae</taxon>
        <taxon>Micromonospora</taxon>
    </lineage>
</organism>
<dbReference type="InterPro" id="IPR002347">
    <property type="entry name" value="SDR_fam"/>
</dbReference>
<evidence type="ECO:0000313" key="5">
    <source>
        <dbReference type="Proteomes" id="UP000586947"/>
    </source>
</evidence>
<dbReference type="GO" id="GO:0004316">
    <property type="term" value="F:3-oxoacyl-[acyl-carrier-protein] reductase (NADPH) activity"/>
    <property type="evidence" value="ECO:0007669"/>
    <property type="project" value="UniProtKB-EC"/>
</dbReference>
<keyword evidence="2 4" id="KW-0560">Oxidoreductase</keyword>
<name>A0A840WDA2_9ACTN</name>
<evidence type="ECO:0000256" key="2">
    <source>
        <dbReference type="ARBA" id="ARBA00023002"/>
    </source>
</evidence>